<evidence type="ECO:0000313" key="2">
    <source>
        <dbReference type="Proteomes" id="UP000276249"/>
    </source>
</evidence>
<comment type="caution">
    <text evidence="1">The sequence shown here is derived from an EMBL/GenBank/DDBJ whole genome shotgun (WGS) entry which is preliminary data.</text>
</comment>
<dbReference type="RefSeq" id="WP_122217958.1">
    <property type="nucleotide sequence ID" value="NZ_RDCJ01000115.1"/>
</dbReference>
<organism evidence="1 2">
    <name type="scientific">Lactiplantibacillus pentosus</name>
    <name type="common">Lactobacillus pentosus</name>
    <dbReference type="NCBI Taxonomy" id="1589"/>
    <lineage>
        <taxon>Bacteria</taxon>
        <taxon>Bacillati</taxon>
        <taxon>Bacillota</taxon>
        <taxon>Bacilli</taxon>
        <taxon>Lactobacillales</taxon>
        <taxon>Lactobacillaceae</taxon>
        <taxon>Lactiplantibacillus</taxon>
    </lineage>
</organism>
<reference evidence="1 2" key="1">
    <citation type="submission" date="2018-10" db="EMBL/GenBank/DDBJ databases">
        <title>Genome sequences of five Lactobacillus pentosus strains isolated from brines of traditionally fermented spanish-style green table olives and differences between them.</title>
        <authorList>
            <person name="Jimenez Diaz R."/>
        </authorList>
    </citation>
    <scope>NUCLEOTIDE SEQUENCE [LARGE SCALE GENOMIC DNA]</scope>
    <source>
        <strain evidence="1 2">IG10</strain>
    </source>
</reference>
<protein>
    <submittedName>
        <fullName evidence="1">Uncharacterized protein</fullName>
    </submittedName>
</protein>
<accession>A0ABD7ILJ8</accession>
<evidence type="ECO:0000313" key="1">
    <source>
        <dbReference type="EMBL" id="RMW42966.1"/>
    </source>
</evidence>
<name>A0ABD7ILJ8_LACPE</name>
<gene>
    <name evidence="1" type="ORF">D6U18_16210</name>
</gene>
<proteinExistence type="predicted"/>
<dbReference type="EMBL" id="RDCJ01000115">
    <property type="protein sequence ID" value="RMW42966.1"/>
    <property type="molecule type" value="Genomic_DNA"/>
</dbReference>
<dbReference type="Proteomes" id="UP000276249">
    <property type="component" value="Unassembled WGS sequence"/>
</dbReference>
<sequence length="270" mass="29817">MNKNDEIKMMIEHPEYIIHAEKIGIEKRIKQKKLDAGEVKTAMIDTAKSQGKGLVSDILNGKWGDLILDVVETGDHFKTRLDDMKKVMLLAEYLQKVDNQEQGLLKLTDLITDPYGLSIYSKIVSILSDSPADDDLLSLMSEYLKKLTEEDDLSKIFSQTKSILSLIDKSSPQALVLLKNTAVWPLVPNPSVGITVSGKVQGDNTKLVASAFSKVPKFKKFSLTSLQMAIVDLETNGLAEFVSGTLQGDNQKTVCAERPTDTGKMLLESI</sequence>
<dbReference type="AlphaFoldDB" id="A0ABD7ILJ8"/>